<reference evidence="1 2" key="1">
    <citation type="submission" date="2018-06" db="EMBL/GenBank/DDBJ databases">
        <authorList>
            <consortium name="Pathogen Informatics"/>
            <person name="Doyle S."/>
        </authorList>
    </citation>
    <scope>NUCLEOTIDE SEQUENCE [LARGE SCALE GENOMIC DNA]</scope>
    <source>
        <strain evidence="1 2">NCTC11470</strain>
    </source>
</reference>
<dbReference type="RefSeq" id="WP_108087815.1">
    <property type="nucleotide sequence ID" value="NZ_UHJA01000001.1"/>
</dbReference>
<evidence type="ECO:0000313" key="2">
    <source>
        <dbReference type="Proteomes" id="UP000254835"/>
    </source>
</evidence>
<accession>A0A380PUR9</accession>
<proteinExistence type="predicted"/>
<dbReference type="EMBL" id="UHJA01000001">
    <property type="protein sequence ID" value="SUP77330.1"/>
    <property type="molecule type" value="Genomic_DNA"/>
</dbReference>
<gene>
    <name evidence="1" type="ORF">NCTC11470_02396</name>
</gene>
<protein>
    <submittedName>
        <fullName evidence="1">Uncharacterized protein</fullName>
    </submittedName>
</protein>
<dbReference type="OrthoDB" id="6638146at2"/>
<organism evidence="1 2">
    <name type="scientific">Yersinia frederiksenii</name>
    <dbReference type="NCBI Taxonomy" id="29484"/>
    <lineage>
        <taxon>Bacteria</taxon>
        <taxon>Pseudomonadati</taxon>
        <taxon>Pseudomonadota</taxon>
        <taxon>Gammaproteobacteria</taxon>
        <taxon>Enterobacterales</taxon>
        <taxon>Yersiniaceae</taxon>
        <taxon>Yersinia</taxon>
    </lineage>
</organism>
<dbReference type="AlphaFoldDB" id="A0A380PUR9"/>
<dbReference type="Proteomes" id="UP000254835">
    <property type="component" value="Unassembled WGS sequence"/>
</dbReference>
<sequence length="89" mass="9860">MTKEQMEILIAMHMGQCTAMVHLARLFSELANMDKEVVAKSFKATADLIGDNVKNKEIIAMVLNQIAAGIETSGKSGDEQMEQIRKLLH</sequence>
<name>A0A380PUR9_YERFR</name>
<evidence type="ECO:0000313" key="1">
    <source>
        <dbReference type="EMBL" id="SUP77330.1"/>
    </source>
</evidence>